<protein>
    <recommendedName>
        <fullName evidence="6">RRM domain-containing protein</fullName>
    </recommendedName>
</protein>
<evidence type="ECO:0000256" key="5">
    <source>
        <dbReference type="SAM" id="MobiDB-lite"/>
    </source>
</evidence>
<feature type="domain" description="RRM" evidence="6">
    <location>
        <begin position="6"/>
        <end position="83"/>
    </location>
</feature>
<keyword evidence="3" id="KW-0539">Nucleus</keyword>
<evidence type="ECO:0000313" key="8">
    <source>
        <dbReference type="Proteomes" id="UP000075886"/>
    </source>
</evidence>
<dbReference type="InterPro" id="IPR012677">
    <property type="entry name" value="Nucleotide-bd_a/b_plait_sf"/>
</dbReference>
<comment type="subcellular location">
    <subcellularLocation>
        <location evidence="1">Nucleus</location>
        <location evidence="1">Nucleoplasm</location>
    </subcellularLocation>
</comment>
<feature type="compositionally biased region" description="Basic and acidic residues" evidence="5">
    <location>
        <begin position="207"/>
        <end position="229"/>
    </location>
</feature>
<accession>A0A182QRW0</accession>
<evidence type="ECO:0000256" key="4">
    <source>
        <dbReference type="PROSITE-ProRule" id="PRU00176"/>
    </source>
</evidence>
<feature type="region of interest" description="Disordered" evidence="5">
    <location>
        <begin position="82"/>
        <end position="107"/>
    </location>
</feature>
<evidence type="ECO:0000256" key="1">
    <source>
        <dbReference type="ARBA" id="ARBA00004642"/>
    </source>
</evidence>
<dbReference type="PANTHER" id="PTHR13798">
    <property type="entry name" value="RNA BINDING MOTIF RBM PROTEIN -RELATED"/>
    <property type="match status" value="1"/>
</dbReference>
<dbReference type="Gene3D" id="3.30.70.330">
    <property type="match status" value="1"/>
</dbReference>
<dbReference type="Pfam" id="PF00076">
    <property type="entry name" value="RRM_1"/>
    <property type="match status" value="1"/>
</dbReference>
<name>A0A182QRW0_9DIPT</name>
<dbReference type="VEuPathDB" id="VectorBase:AFAF015634"/>
<keyword evidence="8" id="KW-1185">Reference proteome</keyword>
<dbReference type="InterPro" id="IPR035979">
    <property type="entry name" value="RBD_domain_sf"/>
</dbReference>
<dbReference type="PANTHER" id="PTHR13798:SF11">
    <property type="entry name" value="RNA-BINDING PROTEIN 7-RELATED"/>
    <property type="match status" value="1"/>
</dbReference>
<evidence type="ECO:0000313" key="7">
    <source>
        <dbReference type="EnsemblMetazoa" id="AFAF015634-PA"/>
    </source>
</evidence>
<reference evidence="8" key="1">
    <citation type="submission" date="2014-01" db="EMBL/GenBank/DDBJ databases">
        <title>The Genome Sequence of Anopheles farauti FAR1 (V2).</title>
        <authorList>
            <consortium name="The Broad Institute Genomics Platform"/>
            <person name="Neafsey D.E."/>
            <person name="Besansky N."/>
            <person name="Howell P."/>
            <person name="Walton C."/>
            <person name="Young S.K."/>
            <person name="Zeng Q."/>
            <person name="Gargeya S."/>
            <person name="Fitzgerald M."/>
            <person name="Haas B."/>
            <person name="Abouelleil A."/>
            <person name="Allen A.W."/>
            <person name="Alvarado L."/>
            <person name="Arachchi H.M."/>
            <person name="Berlin A.M."/>
            <person name="Chapman S.B."/>
            <person name="Gainer-Dewar J."/>
            <person name="Goldberg J."/>
            <person name="Griggs A."/>
            <person name="Gujja S."/>
            <person name="Hansen M."/>
            <person name="Howarth C."/>
            <person name="Imamovic A."/>
            <person name="Ireland A."/>
            <person name="Larimer J."/>
            <person name="McCowan C."/>
            <person name="Murphy C."/>
            <person name="Pearson M."/>
            <person name="Poon T.W."/>
            <person name="Priest M."/>
            <person name="Roberts A."/>
            <person name="Saif S."/>
            <person name="Shea T."/>
            <person name="Sisk P."/>
            <person name="Sykes S."/>
            <person name="Wortman J."/>
            <person name="Nusbaum C."/>
            <person name="Birren B."/>
        </authorList>
    </citation>
    <scope>NUCLEOTIDE SEQUENCE [LARGE SCALE GENOMIC DNA]</scope>
    <source>
        <strain evidence="8">FAR1</strain>
    </source>
</reference>
<dbReference type="AlphaFoldDB" id="A0A182QRW0"/>
<reference evidence="7" key="2">
    <citation type="submission" date="2020-05" db="UniProtKB">
        <authorList>
            <consortium name="EnsemblMetazoa"/>
        </authorList>
    </citation>
    <scope>IDENTIFICATION</scope>
    <source>
        <strain evidence="7">FAR1</strain>
    </source>
</reference>
<dbReference type="GO" id="GO:0000381">
    <property type="term" value="P:regulation of alternative mRNA splicing, via spliceosome"/>
    <property type="evidence" value="ECO:0007669"/>
    <property type="project" value="TreeGrafter"/>
</dbReference>
<dbReference type="SMART" id="SM00360">
    <property type="entry name" value="RRM"/>
    <property type="match status" value="1"/>
</dbReference>
<dbReference type="InterPro" id="IPR000504">
    <property type="entry name" value="RRM_dom"/>
</dbReference>
<keyword evidence="2 4" id="KW-0694">RNA-binding</keyword>
<dbReference type="SUPFAM" id="SSF54928">
    <property type="entry name" value="RNA-binding domain, RBD"/>
    <property type="match status" value="1"/>
</dbReference>
<dbReference type="PROSITE" id="PS50102">
    <property type="entry name" value="RRM"/>
    <property type="match status" value="1"/>
</dbReference>
<dbReference type="EnsemblMetazoa" id="AFAF015634-RA">
    <property type="protein sequence ID" value="AFAF015634-PA"/>
    <property type="gene ID" value="AFAF015634"/>
</dbReference>
<feature type="compositionally biased region" description="Basic and acidic residues" evidence="5">
    <location>
        <begin position="243"/>
        <end position="257"/>
    </location>
</feature>
<dbReference type="GO" id="GO:0003727">
    <property type="term" value="F:single-stranded RNA binding"/>
    <property type="evidence" value="ECO:0007669"/>
    <property type="project" value="TreeGrafter"/>
</dbReference>
<dbReference type="Proteomes" id="UP000075886">
    <property type="component" value="Unassembled WGS sequence"/>
</dbReference>
<sequence>MCEDDRMLWCGNLSENVTEEILYELFLQAGPLENVKIPRDGDRRQRSYAFITYVHAASVEYAINIFEGTSLFQRQLTLHKKTRNGSNPVASPQINFNHPSTSNSRNYRYQEDSSYNHLPDNEARVSLEKSMDGLNTSHEQNDLLSAIASNQVYGQTDLVSTMIMMMNSNPASFTPEVFAQFGQQMLGAELPPYDDQQQQSSMRTKMHRNDRSHYNDRHHNKPYSREDRHGHHGNRHESHSRHRYDSDHRRNSDERDRNSRRRR</sequence>
<dbReference type="EMBL" id="AXCN02001214">
    <property type="status" value="NOT_ANNOTATED_CDS"/>
    <property type="molecule type" value="Genomic_DNA"/>
</dbReference>
<feature type="region of interest" description="Disordered" evidence="5">
    <location>
        <begin position="191"/>
        <end position="263"/>
    </location>
</feature>
<dbReference type="GO" id="GO:0005654">
    <property type="term" value="C:nucleoplasm"/>
    <property type="evidence" value="ECO:0007669"/>
    <property type="project" value="UniProtKB-SubCell"/>
</dbReference>
<feature type="compositionally biased region" description="Polar residues" evidence="5">
    <location>
        <begin position="84"/>
        <end position="107"/>
    </location>
</feature>
<proteinExistence type="predicted"/>
<evidence type="ECO:0000259" key="6">
    <source>
        <dbReference type="PROSITE" id="PS50102"/>
    </source>
</evidence>
<dbReference type="STRING" id="69004.A0A182QRW0"/>
<feature type="compositionally biased region" description="Basic residues" evidence="5">
    <location>
        <begin position="230"/>
        <end position="242"/>
    </location>
</feature>
<evidence type="ECO:0000256" key="2">
    <source>
        <dbReference type="ARBA" id="ARBA00022884"/>
    </source>
</evidence>
<evidence type="ECO:0000256" key="3">
    <source>
        <dbReference type="ARBA" id="ARBA00023242"/>
    </source>
</evidence>
<dbReference type="CDD" id="cd12336">
    <property type="entry name" value="RRM_RBM7_like"/>
    <property type="match status" value="1"/>
</dbReference>
<organism evidence="7 8">
    <name type="scientific">Anopheles farauti</name>
    <dbReference type="NCBI Taxonomy" id="69004"/>
    <lineage>
        <taxon>Eukaryota</taxon>
        <taxon>Metazoa</taxon>
        <taxon>Ecdysozoa</taxon>
        <taxon>Arthropoda</taxon>
        <taxon>Hexapoda</taxon>
        <taxon>Insecta</taxon>
        <taxon>Pterygota</taxon>
        <taxon>Neoptera</taxon>
        <taxon>Endopterygota</taxon>
        <taxon>Diptera</taxon>
        <taxon>Nematocera</taxon>
        <taxon>Culicoidea</taxon>
        <taxon>Culicidae</taxon>
        <taxon>Anophelinae</taxon>
        <taxon>Anopheles</taxon>
    </lineage>
</organism>
<dbReference type="InterPro" id="IPR052285">
    <property type="entry name" value="NEXT_complex_subunit"/>
</dbReference>